<proteinExistence type="predicted"/>
<reference evidence="4 5" key="1">
    <citation type="submission" date="2018-10" db="EMBL/GenBank/DDBJ databases">
        <title>Draft genome of Mycobacterium hodleri strain B.</title>
        <authorList>
            <person name="Amande T.J."/>
            <person name="Mcgenity T.J."/>
        </authorList>
    </citation>
    <scope>NUCLEOTIDE SEQUENCE [LARGE SCALE GENOMIC DNA]</scope>
    <source>
        <strain evidence="4 5">B</strain>
    </source>
</reference>
<evidence type="ECO:0000256" key="2">
    <source>
        <dbReference type="ARBA" id="ARBA00023315"/>
    </source>
</evidence>
<name>A0A544W4G5_9MYCO</name>
<dbReference type="InterPro" id="IPR000182">
    <property type="entry name" value="GNAT_dom"/>
</dbReference>
<protein>
    <submittedName>
        <fullName evidence="4">GNAT family N-acetyltransferase</fullName>
    </submittedName>
</protein>
<dbReference type="InterPro" id="IPR016181">
    <property type="entry name" value="Acyl_CoA_acyltransferase"/>
</dbReference>
<dbReference type="PROSITE" id="PS51186">
    <property type="entry name" value="GNAT"/>
    <property type="match status" value="2"/>
</dbReference>
<keyword evidence="2" id="KW-0012">Acyltransferase</keyword>
<evidence type="ECO:0000259" key="3">
    <source>
        <dbReference type="PROSITE" id="PS51186"/>
    </source>
</evidence>
<dbReference type="Pfam" id="PF13302">
    <property type="entry name" value="Acetyltransf_3"/>
    <property type="match status" value="1"/>
</dbReference>
<dbReference type="Gene3D" id="3.40.630.30">
    <property type="match status" value="2"/>
</dbReference>
<sequence>MSALEVRHGALDDDAAIVELLAAAVGGGSGRLEAVVDRYRRDPSVRLLVARLDGRPVGVAGYLVGESTVTVLHVATATSLRHSGVGAKLLDAVGEATGYRLPLVAETDQSSVGFYESTGFAVDSLGEKYPGVQRFMVTRANPQAALSIDVEGARLQVPTDSQVELLGRRAAQPGAILAVGDEHFVKWLEGLTPEEVERDRIARVRSNRDLTTRPGWTLDLAVLVDGEPVGLQSVSGFDRWPTRRIVGTTSWLLRSNQARGLGTRCRASALELAFAHLGAGSAKSWVLDDNRASIAVSTKLGYRHTSTDQLEEHGRVLTEYVYQLDAGDWLDSAPRRDIAPVVTGSGGLVALLST</sequence>
<gene>
    <name evidence="4" type="ORF">D8S82_08735</name>
</gene>
<dbReference type="PANTHER" id="PTHR43877">
    <property type="entry name" value="AMINOALKYLPHOSPHONATE N-ACETYLTRANSFERASE-RELATED-RELATED"/>
    <property type="match status" value="1"/>
</dbReference>
<evidence type="ECO:0000313" key="5">
    <source>
        <dbReference type="Proteomes" id="UP000315759"/>
    </source>
</evidence>
<feature type="domain" description="N-acetyltransferase" evidence="3">
    <location>
        <begin position="174"/>
        <end position="327"/>
    </location>
</feature>
<comment type="caution">
    <text evidence="4">The sequence shown here is derived from an EMBL/GenBank/DDBJ whole genome shotgun (WGS) entry which is preliminary data.</text>
</comment>
<dbReference type="EMBL" id="VIFX01000008">
    <property type="protein sequence ID" value="TQR87123.1"/>
    <property type="molecule type" value="Genomic_DNA"/>
</dbReference>
<keyword evidence="5" id="KW-1185">Reference proteome</keyword>
<dbReference type="Pfam" id="PF13508">
    <property type="entry name" value="Acetyltransf_7"/>
    <property type="match status" value="1"/>
</dbReference>
<dbReference type="AlphaFoldDB" id="A0A544W4G5"/>
<evidence type="ECO:0000313" key="4">
    <source>
        <dbReference type="EMBL" id="TQR87123.1"/>
    </source>
</evidence>
<dbReference type="Proteomes" id="UP000315759">
    <property type="component" value="Unassembled WGS sequence"/>
</dbReference>
<dbReference type="RefSeq" id="WP_142551695.1">
    <property type="nucleotide sequence ID" value="NZ_VIFX01000008.1"/>
</dbReference>
<dbReference type="InterPro" id="IPR050832">
    <property type="entry name" value="Bact_Acetyltransf"/>
</dbReference>
<feature type="domain" description="N-acetyltransferase" evidence="3">
    <location>
        <begin position="4"/>
        <end position="141"/>
    </location>
</feature>
<dbReference type="SUPFAM" id="SSF55729">
    <property type="entry name" value="Acyl-CoA N-acyltransferases (Nat)"/>
    <property type="match status" value="2"/>
</dbReference>
<dbReference type="GO" id="GO:0016747">
    <property type="term" value="F:acyltransferase activity, transferring groups other than amino-acyl groups"/>
    <property type="evidence" value="ECO:0007669"/>
    <property type="project" value="InterPro"/>
</dbReference>
<dbReference type="CDD" id="cd04301">
    <property type="entry name" value="NAT_SF"/>
    <property type="match status" value="1"/>
</dbReference>
<accession>A0A544W4G5</accession>
<organism evidence="4 5">
    <name type="scientific">Mycolicibacterium hodleri</name>
    <dbReference type="NCBI Taxonomy" id="49897"/>
    <lineage>
        <taxon>Bacteria</taxon>
        <taxon>Bacillati</taxon>
        <taxon>Actinomycetota</taxon>
        <taxon>Actinomycetes</taxon>
        <taxon>Mycobacteriales</taxon>
        <taxon>Mycobacteriaceae</taxon>
        <taxon>Mycolicibacterium</taxon>
    </lineage>
</organism>
<keyword evidence="1 4" id="KW-0808">Transferase</keyword>
<evidence type="ECO:0000256" key="1">
    <source>
        <dbReference type="ARBA" id="ARBA00022679"/>
    </source>
</evidence>